<dbReference type="InterPro" id="IPR015424">
    <property type="entry name" value="PyrdxlP-dep_Trfase"/>
</dbReference>
<dbReference type="Gene3D" id="3.40.640.10">
    <property type="entry name" value="Type I PLP-dependent aspartate aminotransferase-like (Major domain)"/>
    <property type="match status" value="1"/>
</dbReference>
<feature type="domain" description="Aminotransferase class I/classII large" evidence="3">
    <location>
        <begin position="78"/>
        <end position="416"/>
    </location>
</feature>
<dbReference type="PRINTS" id="PR00753">
    <property type="entry name" value="ACCSYNTHASE"/>
</dbReference>
<dbReference type="CDD" id="cd00609">
    <property type="entry name" value="AAT_like"/>
    <property type="match status" value="1"/>
</dbReference>
<dbReference type="GO" id="GO:0006520">
    <property type="term" value="P:amino acid metabolic process"/>
    <property type="evidence" value="ECO:0007669"/>
    <property type="project" value="TreeGrafter"/>
</dbReference>
<evidence type="ECO:0000256" key="2">
    <source>
        <dbReference type="ARBA" id="ARBA00022898"/>
    </source>
</evidence>
<protein>
    <submittedName>
        <fullName evidence="4">BZ3500_MvSof-1268-A1-R1_Chr2-3g05232 protein</fullName>
    </submittedName>
</protein>
<reference evidence="5" key="1">
    <citation type="submission" date="2016-10" db="EMBL/GenBank/DDBJ databases">
        <authorList>
            <person name="Jeantristanb JTB J.-T."/>
            <person name="Ricardo R."/>
        </authorList>
    </citation>
    <scope>NUCLEOTIDE SEQUENCE [LARGE SCALE GENOMIC DNA]</scope>
</reference>
<dbReference type="InterPro" id="IPR015422">
    <property type="entry name" value="PyrdxlP-dep_Trfase_small"/>
</dbReference>
<evidence type="ECO:0000259" key="3">
    <source>
        <dbReference type="Pfam" id="PF00155"/>
    </source>
</evidence>
<dbReference type="AlphaFoldDB" id="A0A2X0L8R0"/>
<dbReference type="STRING" id="289078.A0A2X0L8R0"/>
<dbReference type="PROSITE" id="PS00105">
    <property type="entry name" value="AA_TRANSFER_CLASS_1"/>
    <property type="match status" value="1"/>
</dbReference>
<dbReference type="Pfam" id="PF00155">
    <property type="entry name" value="Aminotran_1_2"/>
    <property type="match status" value="1"/>
</dbReference>
<sequence length="466" mass="51310">MPSTVVPQLSKRGVNALHRPPLLRCALFDCQYTSSDTSGLINMGVAENSLLTDWLLEYFHSNFKLEYSDFTYGTALGGSIRLFKALNHLFDKYFHARVPVLREHIVAGTGCGTVIDLLVSCLADDGDAILVALPHYSGFVSSFGCRNQVVAVGVELEQGHEADASSLERFEAKLVESEKNGVPIKAVMLCNPQNPLGFCYSRETILAYCRFAEKHNIHLIVDEIYALSTFSTPEYPDAVLFTSILAIDTLGEAGCSPARVHAVYGASKDWGANGLRIGALISQANPELHVAMESSCLLMKISSPADALWSSLLLDPVALPKYIEMNQSKLAEHYQVAVDWLKRHEIPFRPSNAAHFIWIDLRKWLPTQTSDGQAIEPGMAQEAELAARFAEQGVVLARGAGYGHSVAGYFRLTFCLRPEVSAIGRGRVERALGLQLTQREVKVKVSKEDMRALKEVEDALHDLDTQ</sequence>
<evidence type="ECO:0000313" key="5">
    <source>
        <dbReference type="Proteomes" id="UP000249723"/>
    </source>
</evidence>
<name>A0A2X0L8R0_9BASI</name>
<dbReference type="EMBL" id="FMWP01000011">
    <property type="protein sequence ID" value="SCZ87764.1"/>
    <property type="molecule type" value="Genomic_DNA"/>
</dbReference>
<evidence type="ECO:0000313" key="4">
    <source>
        <dbReference type="EMBL" id="SCZ87764.1"/>
    </source>
</evidence>
<dbReference type="InterPro" id="IPR004839">
    <property type="entry name" value="Aminotransferase_I/II_large"/>
</dbReference>
<keyword evidence="5" id="KW-1185">Reference proteome</keyword>
<dbReference type="Gene3D" id="3.90.1150.10">
    <property type="entry name" value="Aspartate Aminotransferase, domain 1"/>
    <property type="match status" value="1"/>
</dbReference>
<accession>A0A2X0L8R0</accession>
<dbReference type="OrthoDB" id="7042322at2759"/>
<dbReference type="GO" id="GO:0030170">
    <property type="term" value="F:pyridoxal phosphate binding"/>
    <property type="evidence" value="ECO:0007669"/>
    <property type="project" value="InterPro"/>
</dbReference>
<dbReference type="Proteomes" id="UP000249723">
    <property type="component" value="Unassembled WGS sequence"/>
</dbReference>
<dbReference type="GO" id="GO:0008483">
    <property type="term" value="F:transaminase activity"/>
    <property type="evidence" value="ECO:0007669"/>
    <property type="project" value="TreeGrafter"/>
</dbReference>
<organism evidence="4 5">
    <name type="scientific">Microbotryum saponariae</name>
    <dbReference type="NCBI Taxonomy" id="289078"/>
    <lineage>
        <taxon>Eukaryota</taxon>
        <taxon>Fungi</taxon>
        <taxon>Dikarya</taxon>
        <taxon>Basidiomycota</taxon>
        <taxon>Pucciniomycotina</taxon>
        <taxon>Microbotryomycetes</taxon>
        <taxon>Microbotryales</taxon>
        <taxon>Microbotryaceae</taxon>
        <taxon>Microbotryum</taxon>
    </lineage>
</organism>
<dbReference type="InterPro" id="IPR050478">
    <property type="entry name" value="Ethylene_sulfur-biosynth"/>
</dbReference>
<dbReference type="InterPro" id="IPR004838">
    <property type="entry name" value="NHTrfase_class1_PyrdxlP-BS"/>
</dbReference>
<dbReference type="InterPro" id="IPR015421">
    <property type="entry name" value="PyrdxlP-dep_Trfase_major"/>
</dbReference>
<dbReference type="SUPFAM" id="SSF53383">
    <property type="entry name" value="PLP-dependent transferases"/>
    <property type="match status" value="1"/>
</dbReference>
<comment type="similarity">
    <text evidence="1">Belongs to the class-I pyridoxal-phosphate-dependent aminotransferase family.</text>
</comment>
<evidence type="ECO:0000256" key="1">
    <source>
        <dbReference type="ARBA" id="ARBA00007441"/>
    </source>
</evidence>
<dbReference type="PANTHER" id="PTHR43795">
    <property type="entry name" value="BIFUNCTIONAL ASPARTATE AMINOTRANSFERASE AND GLUTAMATE/ASPARTATE-PREPHENATE AMINOTRANSFERASE-RELATED"/>
    <property type="match status" value="1"/>
</dbReference>
<proteinExistence type="inferred from homology"/>
<gene>
    <name evidence="4" type="ORF">BZ3500_MVSOF-1268-A1-R1_CHR2-3G05232</name>
</gene>
<keyword evidence="2" id="KW-0663">Pyridoxal phosphate</keyword>
<dbReference type="PANTHER" id="PTHR43795:SF39">
    <property type="entry name" value="AMINOTRANSFERASE CLASS I_CLASSII DOMAIN-CONTAINING PROTEIN"/>
    <property type="match status" value="1"/>
</dbReference>